<sequence length="189" mass="20240">MKKRNLIATLCVAAVLAFGMALAGCAAKPDPAEQIKADIAAQFDPVKNLDQTAVDELTSELEAANEFETYGIDSAAYVNSMLAGFDYEVEDVVVAEDGTSATATVAITCKSFTAAAERATELSAEFAESGAMLDMSMDEMNKKIGAIMLQAMDETEVKTTDCVFDYRIADDTWMLDGGAEQQIYSAFFA</sequence>
<dbReference type="PROSITE" id="PS51257">
    <property type="entry name" value="PROKAR_LIPOPROTEIN"/>
    <property type="match status" value="1"/>
</dbReference>
<comment type="caution">
    <text evidence="2">The sequence shown here is derived from an EMBL/GenBank/DDBJ whole genome shotgun (WGS) entry which is preliminary data.</text>
</comment>
<protein>
    <recommendedName>
        <fullName evidence="4">DUF5105 domain-containing protein</fullName>
    </recommendedName>
</protein>
<name>A0A943UT02_9ACTN</name>
<evidence type="ECO:0000256" key="1">
    <source>
        <dbReference type="SAM" id="SignalP"/>
    </source>
</evidence>
<feature type="chain" id="PRO_5038757372" description="DUF5105 domain-containing protein" evidence="1">
    <location>
        <begin position="24"/>
        <end position="189"/>
    </location>
</feature>
<proteinExistence type="predicted"/>
<accession>A0A943UT02</accession>
<reference evidence="2" key="1">
    <citation type="submission" date="2021-02" db="EMBL/GenBank/DDBJ databases">
        <title>Infant gut strain persistence is associated with maternal origin, phylogeny, and functional potential including surface adhesion and iron acquisition.</title>
        <authorList>
            <person name="Lou Y.C."/>
        </authorList>
    </citation>
    <scope>NUCLEOTIDE SEQUENCE</scope>
    <source>
        <strain evidence="2">L2_039_000G1_dasL2_039_000G1_concoct_11</strain>
    </source>
</reference>
<feature type="signal peptide" evidence="1">
    <location>
        <begin position="1"/>
        <end position="23"/>
    </location>
</feature>
<gene>
    <name evidence="2" type="ORF">KH142_02250</name>
</gene>
<keyword evidence="1" id="KW-0732">Signal</keyword>
<dbReference type="Proteomes" id="UP000727506">
    <property type="component" value="Unassembled WGS sequence"/>
</dbReference>
<evidence type="ECO:0000313" key="2">
    <source>
        <dbReference type="EMBL" id="MBS6940301.1"/>
    </source>
</evidence>
<organism evidence="2 3">
    <name type="scientific">Slackia piriformis</name>
    <dbReference type="NCBI Taxonomy" id="626934"/>
    <lineage>
        <taxon>Bacteria</taxon>
        <taxon>Bacillati</taxon>
        <taxon>Actinomycetota</taxon>
        <taxon>Coriobacteriia</taxon>
        <taxon>Eggerthellales</taxon>
        <taxon>Eggerthellaceae</taxon>
        <taxon>Slackia</taxon>
    </lineage>
</organism>
<evidence type="ECO:0000313" key="3">
    <source>
        <dbReference type="Proteomes" id="UP000727506"/>
    </source>
</evidence>
<evidence type="ECO:0008006" key="4">
    <source>
        <dbReference type="Google" id="ProtNLM"/>
    </source>
</evidence>
<dbReference type="AlphaFoldDB" id="A0A943UT02"/>
<dbReference type="EMBL" id="JAGZSV010000022">
    <property type="protein sequence ID" value="MBS6940301.1"/>
    <property type="molecule type" value="Genomic_DNA"/>
</dbReference>